<evidence type="ECO:0000256" key="1">
    <source>
        <dbReference type="SAM" id="MobiDB-lite"/>
    </source>
</evidence>
<proteinExistence type="predicted"/>
<dbReference type="AlphaFoldDB" id="A0AAN8NP41"/>
<dbReference type="Proteomes" id="UP001372834">
    <property type="component" value="Unassembled WGS sequence"/>
</dbReference>
<feature type="compositionally biased region" description="Basic and acidic residues" evidence="1">
    <location>
        <begin position="55"/>
        <end position="65"/>
    </location>
</feature>
<feature type="non-terminal residue" evidence="2">
    <location>
        <position position="268"/>
    </location>
</feature>
<feature type="region of interest" description="Disordered" evidence="1">
    <location>
        <begin position="23"/>
        <end position="75"/>
    </location>
</feature>
<organism evidence="2 3">
    <name type="scientific">Polyplax serrata</name>
    <name type="common">Common mouse louse</name>
    <dbReference type="NCBI Taxonomy" id="468196"/>
    <lineage>
        <taxon>Eukaryota</taxon>
        <taxon>Metazoa</taxon>
        <taxon>Ecdysozoa</taxon>
        <taxon>Arthropoda</taxon>
        <taxon>Hexapoda</taxon>
        <taxon>Insecta</taxon>
        <taxon>Pterygota</taxon>
        <taxon>Neoptera</taxon>
        <taxon>Paraneoptera</taxon>
        <taxon>Psocodea</taxon>
        <taxon>Troctomorpha</taxon>
        <taxon>Phthiraptera</taxon>
        <taxon>Anoplura</taxon>
        <taxon>Polyplacidae</taxon>
        <taxon>Polyplax</taxon>
    </lineage>
</organism>
<evidence type="ECO:0000313" key="3">
    <source>
        <dbReference type="Proteomes" id="UP001372834"/>
    </source>
</evidence>
<gene>
    <name evidence="2" type="ORF">RUM43_015069</name>
</gene>
<reference evidence="2 3" key="1">
    <citation type="submission" date="2023-10" db="EMBL/GenBank/DDBJ databases">
        <title>Genomes of two closely related lineages of the louse Polyplax serrata with different host specificities.</title>
        <authorList>
            <person name="Martinu J."/>
            <person name="Tarabai H."/>
            <person name="Stefka J."/>
            <person name="Hypsa V."/>
        </authorList>
    </citation>
    <scope>NUCLEOTIDE SEQUENCE [LARGE SCALE GENOMIC DNA]</scope>
    <source>
        <strain evidence="2">HR10_N</strain>
    </source>
</reference>
<protein>
    <submittedName>
        <fullName evidence="2">Uncharacterized protein</fullName>
    </submittedName>
</protein>
<comment type="caution">
    <text evidence="2">The sequence shown here is derived from an EMBL/GenBank/DDBJ whole genome shotgun (WGS) entry which is preliminary data.</text>
</comment>
<sequence>MTTVPHRELPSATCRRRFWRCRPPSTAGATAEGGRRRPFSGGGSDLAGETPEAAESGKRSRDRGHVGRSAPRAESGCLFVRNTRRTPDHCVRGHKGRSQSGDDVPKPQSDVRHVINYWQATEDRQNIENNYGVTDDSAVDTLFGGVECGESGFAALVPCLVQRYWIRQRSGIPAIPLSMYTILHCFGVTHTPDDYYPIPRTPQVTEVKNLTRVRPHKIVKDPWFIDHYAKDFLKQLLGSDIVSEFGKYSRSYYTEEGHYHNLWKYDSQ</sequence>
<accession>A0AAN8NP41</accession>
<evidence type="ECO:0000313" key="2">
    <source>
        <dbReference type="EMBL" id="KAK6616790.1"/>
    </source>
</evidence>
<dbReference type="EMBL" id="JAWJWE010000052">
    <property type="protein sequence ID" value="KAK6616790.1"/>
    <property type="molecule type" value="Genomic_DNA"/>
</dbReference>
<feature type="region of interest" description="Disordered" evidence="1">
    <location>
        <begin position="88"/>
        <end position="108"/>
    </location>
</feature>
<name>A0AAN8NP41_POLSC</name>